<evidence type="ECO:0000313" key="3">
    <source>
        <dbReference type="Proteomes" id="UP000580250"/>
    </source>
</evidence>
<name>A0A6V7X6F1_MELEN</name>
<dbReference type="AlphaFoldDB" id="A0A6V7X6F1"/>
<dbReference type="EMBL" id="CAJEWN010001150">
    <property type="protein sequence ID" value="CAD2194839.1"/>
    <property type="molecule type" value="Genomic_DNA"/>
</dbReference>
<dbReference type="Proteomes" id="UP000580250">
    <property type="component" value="Unassembled WGS sequence"/>
</dbReference>
<accession>A0A6V7X6F1</accession>
<evidence type="ECO:0000256" key="1">
    <source>
        <dbReference type="SAM" id="MobiDB-lite"/>
    </source>
</evidence>
<evidence type="ECO:0000313" key="2">
    <source>
        <dbReference type="EMBL" id="CAD2194839.1"/>
    </source>
</evidence>
<feature type="region of interest" description="Disordered" evidence="1">
    <location>
        <begin position="39"/>
        <end position="58"/>
    </location>
</feature>
<feature type="compositionally biased region" description="Polar residues" evidence="1">
    <location>
        <begin position="41"/>
        <end position="54"/>
    </location>
</feature>
<organism evidence="2 3">
    <name type="scientific">Meloidogyne enterolobii</name>
    <name type="common">Root-knot nematode worm</name>
    <name type="synonym">Meloidogyne mayaguensis</name>
    <dbReference type="NCBI Taxonomy" id="390850"/>
    <lineage>
        <taxon>Eukaryota</taxon>
        <taxon>Metazoa</taxon>
        <taxon>Ecdysozoa</taxon>
        <taxon>Nematoda</taxon>
        <taxon>Chromadorea</taxon>
        <taxon>Rhabditida</taxon>
        <taxon>Tylenchina</taxon>
        <taxon>Tylenchomorpha</taxon>
        <taxon>Tylenchoidea</taxon>
        <taxon>Meloidogynidae</taxon>
        <taxon>Meloidogyninae</taxon>
        <taxon>Meloidogyne</taxon>
    </lineage>
</organism>
<dbReference type="OrthoDB" id="5909836at2759"/>
<gene>
    <name evidence="2" type="ORF">MENT_LOCUS47889</name>
</gene>
<sequence length="101" mass="11449">MKEEEDKQQQNNSSPASFVLFDTNIASTSKIINTKIDVGPNVSSNFGENKNSFDNENEQNLKECGRKPIQNGVLNEIVQFAEENEKILQEENKVDDKEETN</sequence>
<protein>
    <submittedName>
        <fullName evidence="2">Uncharacterized protein</fullName>
    </submittedName>
</protein>
<comment type="caution">
    <text evidence="2">The sequence shown here is derived from an EMBL/GenBank/DDBJ whole genome shotgun (WGS) entry which is preliminary data.</text>
</comment>
<proteinExistence type="predicted"/>
<reference evidence="2 3" key="1">
    <citation type="submission" date="2020-08" db="EMBL/GenBank/DDBJ databases">
        <authorList>
            <person name="Koutsovoulos G."/>
            <person name="Danchin GJ E."/>
        </authorList>
    </citation>
    <scope>NUCLEOTIDE SEQUENCE [LARGE SCALE GENOMIC DNA]</scope>
</reference>